<feature type="transmembrane region" description="Helical" evidence="1">
    <location>
        <begin position="292"/>
        <end position="310"/>
    </location>
</feature>
<feature type="transmembrane region" description="Helical" evidence="1">
    <location>
        <begin position="44"/>
        <end position="65"/>
    </location>
</feature>
<feature type="transmembrane region" description="Helical" evidence="1">
    <location>
        <begin position="20"/>
        <end position="37"/>
    </location>
</feature>
<evidence type="ECO:0000313" key="2">
    <source>
        <dbReference type="EMBL" id="NNF07798.1"/>
    </source>
</evidence>
<feature type="transmembrane region" description="Helical" evidence="1">
    <location>
        <begin position="220"/>
        <end position="239"/>
    </location>
</feature>
<accession>A0A7Y2EGF4</accession>
<dbReference type="EMBL" id="JABDJR010000548">
    <property type="protein sequence ID" value="NNF07798.1"/>
    <property type="molecule type" value="Genomic_DNA"/>
</dbReference>
<feature type="non-terminal residue" evidence="2">
    <location>
        <position position="1"/>
    </location>
</feature>
<protein>
    <submittedName>
        <fullName evidence="2">Uncharacterized protein</fullName>
    </submittedName>
</protein>
<feature type="transmembrane region" description="Helical" evidence="1">
    <location>
        <begin position="77"/>
        <end position="97"/>
    </location>
</feature>
<reference evidence="2 3" key="1">
    <citation type="submission" date="2020-03" db="EMBL/GenBank/DDBJ databases">
        <title>Metabolic flexibility allows generalist bacteria to become dominant in a frequently disturbed ecosystem.</title>
        <authorList>
            <person name="Chen Y.-J."/>
            <person name="Leung P.M."/>
            <person name="Bay S.K."/>
            <person name="Hugenholtz P."/>
            <person name="Kessler A.J."/>
            <person name="Shelley G."/>
            <person name="Waite D.W."/>
            <person name="Cook P.L."/>
            <person name="Greening C."/>
        </authorList>
    </citation>
    <scope>NUCLEOTIDE SEQUENCE [LARGE SCALE GENOMIC DNA]</scope>
    <source>
        <strain evidence="2">SS_bin_28</strain>
    </source>
</reference>
<evidence type="ECO:0000256" key="1">
    <source>
        <dbReference type="SAM" id="Phobius"/>
    </source>
</evidence>
<gene>
    <name evidence="2" type="ORF">HKN21_13625</name>
</gene>
<feature type="transmembrane region" description="Helical" evidence="1">
    <location>
        <begin position="259"/>
        <end position="280"/>
    </location>
</feature>
<evidence type="ECO:0000313" key="3">
    <source>
        <dbReference type="Proteomes" id="UP000547674"/>
    </source>
</evidence>
<proteinExistence type="predicted"/>
<keyword evidence="1" id="KW-1133">Transmembrane helix</keyword>
<keyword evidence="1" id="KW-0472">Membrane</keyword>
<dbReference type="Proteomes" id="UP000547674">
    <property type="component" value="Unassembled WGS sequence"/>
</dbReference>
<feature type="transmembrane region" description="Helical" evidence="1">
    <location>
        <begin position="163"/>
        <end position="183"/>
    </location>
</feature>
<organism evidence="2 3">
    <name type="scientific">Eiseniibacteriota bacterium</name>
    <dbReference type="NCBI Taxonomy" id="2212470"/>
    <lineage>
        <taxon>Bacteria</taxon>
        <taxon>Candidatus Eiseniibacteriota</taxon>
    </lineage>
</organism>
<feature type="transmembrane region" description="Helical" evidence="1">
    <location>
        <begin position="131"/>
        <end position="151"/>
    </location>
</feature>
<dbReference type="AlphaFoldDB" id="A0A7Y2EGF4"/>
<sequence length="424" mass="48325">IYTLLWIEVAIWLWILGEKSTLFSVLSGFFVVWAGLWENAPTNAFFLGSGFFLLTALRLHGWKMVWLDATRHRINSFWFGVFAALLVFVFQLSQHWAEFGATWSHLQRGSLRLLAANTVMAPVYLSNMVKFMPLTIGLALFMFLFFAKNAIRPVARHRKLDEVRLWFLAWFVVGAGYFTILQVPPLESLVLLVPPLCVIAAEGLCALVSLRKIENPRVDVMIVSLLISGVVWFATAWWVNRFYHTMNLPAYFETHQIRGSLILVLLMWFVITSLLIWIYLKWQNFSFRPARGLMLVMAWAIGISVVGMSVRFHQDWWNSREYTVRDGSQKLADLPPGSLVVGSWAPLLTLDKNIGATVVWNGLNESPRDWHRSVTHLLLAQGNESRPHLPPSSTFIQQGRKLKLLENAGISVGGKPLNLYELSP</sequence>
<comment type="caution">
    <text evidence="2">The sequence shown here is derived from an EMBL/GenBank/DDBJ whole genome shotgun (WGS) entry which is preliminary data.</text>
</comment>
<keyword evidence="1" id="KW-0812">Transmembrane</keyword>
<feature type="transmembrane region" description="Helical" evidence="1">
    <location>
        <begin position="189"/>
        <end position="208"/>
    </location>
</feature>
<name>A0A7Y2EGF4_UNCEI</name>